<protein>
    <submittedName>
        <fullName evidence="7">D-2-hydroxyacid dehydrogenase</fullName>
    </submittedName>
</protein>
<comment type="similarity">
    <text evidence="1 4">Belongs to the D-isomer specific 2-hydroxyacid dehydrogenase family.</text>
</comment>
<dbReference type="FunFam" id="3.40.50.720:FF:000203">
    <property type="entry name" value="D-3-phosphoglycerate dehydrogenase (SerA)"/>
    <property type="match status" value="1"/>
</dbReference>
<evidence type="ECO:0000256" key="4">
    <source>
        <dbReference type="RuleBase" id="RU003719"/>
    </source>
</evidence>
<dbReference type="InterPro" id="IPR006139">
    <property type="entry name" value="D-isomer_2_OHA_DH_cat_dom"/>
</dbReference>
<proteinExistence type="inferred from homology"/>
<evidence type="ECO:0000313" key="7">
    <source>
        <dbReference type="EMBL" id="MBO8468764.1"/>
    </source>
</evidence>
<dbReference type="GO" id="GO:0051287">
    <property type="term" value="F:NAD binding"/>
    <property type="evidence" value="ECO:0007669"/>
    <property type="project" value="InterPro"/>
</dbReference>
<reference evidence="7" key="1">
    <citation type="submission" date="2020-10" db="EMBL/GenBank/DDBJ databases">
        <authorList>
            <person name="Gilroy R."/>
        </authorList>
    </citation>
    <scope>NUCLEOTIDE SEQUENCE</scope>
    <source>
        <strain evidence="7">14700</strain>
    </source>
</reference>
<dbReference type="InterPro" id="IPR036291">
    <property type="entry name" value="NAD(P)-bd_dom_sf"/>
</dbReference>
<evidence type="ECO:0000256" key="2">
    <source>
        <dbReference type="ARBA" id="ARBA00023002"/>
    </source>
</evidence>
<dbReference type="GO" id="GO:0016616">
    <property type="term" value="F:oxidoreductase activity, acting on the CH-OH group of donors, NAD or NADP as acceptor"/>
    <property type="evidence" value="ECO:0007669"/>
    <property type="project" value="InterPro"/>
</dbReference>
<dbReference type="PANTHER" id="PTHR43761:SF1">
    <property type="entry name" value="D-ISOMER SPECIFIC 2-HYDROXYACID DEHYDROGENASE CATALYTIC DOMAIN-CONTAINING PROTEIN-RELATED"/>
    <property type="match status" value="1"/>
</dbReference>
<dbReference type="Pfam" id="PF00389">
    <property type="entry name" value="2-Hacid_dh"/>
    <property type="match status" value="1"/>
</dbReference>
<evidence type="ECO:0000256" key="3">
    <source>
        <dbReference type="ARBA" id="ARBA00023027"/>
    </source>
</evidence>
<evidence type="ECO:0000259" key="6">
    <source>
        <dbReference type="Pfam" id="PF02826"/>
    </source>
</evidence>
<evidence type="ECO:0000256" key="1">
    <source>
        <dbReference type="ARBA" id="ARBA00005854"/>
    </source>
</evidence>
<comment type="caution">
    <text evidence="7">The sequence shown here is derived from an EMBL/GenBank/DDBJ whole genome shotgun (WGS) entry which is preliminary data.</text>
</comment>
<keyword evidence="3" id="KW-0520">NAD</keyword>
<dbReference type="Gene3D" id="3.40.50.720">
    <property type="entry name" value="NAD(P)-binding Rossmann-like Domain"/>
    <property type="match status" value="2"/>
</dbReference>
<dbReference type="SUPFAM" id="SSF51735">
    <property type="entry name" value="NAD(P)-binding Rossmann-fold domains"/>
    <property type="match status" value="1"/>
</dbReference>
<dbReference type="InterPro" id="IPR050418">
    <property type="entry name" value="D-iso_2-hydroxyacid_DH_PdxB"/>
</dbReference>
<dbReference type="InterPro" id="IPR029753">
    <property type="entry name" value="D-isomer_DH_CS"/>
</dbReference>
<accession>A0A9D9IA11</accession>
<dbReference type="PROSITE" id="PS00065">
    <property type="entry name" value="D_2_HYDROXYACID_DH_1"/>
    <property type="match status" value="1"/>
</dbReference>
<feature type="domain" description="D-isomer specific 2-hydroxyacid dehydrogenase NAD-binding" evidence="6">
    <location>
        <begin position="108"/>
        <end position="287"/>
    </location>
</feature>
<evidence type="ECO:0000259" key="5">
    <source>
        <dbReference type="Pfam" id="PF00389"/>
    </source>
</evidence>
<dbReference type="AlphaFoldDB" id="A0A9D9IA11"/>
<dbReference type="PROSITE" id="PS00671">
    <property type="entry name" value="D_2_HYDROXYACID_DH_3"/>
    <property type="match status" value="1"/>
</dbReference>
<dbReference type="EMBL" id="JADIMF010000050">
    <property type="protein sequence ID" value="MBO8468764.1"/>
    <property type="molecule type" value="Genomic_DNA"/>
</dbReference>
<feature type="domain" description="D-isomer specific 2-hydroxyacid dehydrogenase catalytic" evidence="5">
    <location>
        <begin position="26"/>
        <end position="311"/>
    </location>
</feature>
<reference evidence="7" key="2">
    <citation type="journal article" date="2021" name="PeerJ">
        <title>Extensive microbial diversity within the chicken gut microbiome revealed by metagenomics and culture.</title>
        <authorList>
            <person name="Gilroy R."/>
            <person name="Ravi A."/>
            <person name="Getino M."/>
            <person name="Pursley I."/>
            <person name="Horton D.L."/>
            <person name="Alikhan N.F."/>
            <person name="Baker D."/>
            <person name="Gharbi K."/>
            <person name="Hall N."/>
            <person name="Watson M."/>
            <person name="Adriaenssens E.M."/>
            <person name="Foster-Nyarko E."/>
            <person name="Jarju S."/>
            <person name="Secka A."/>
            <person name="Antonio M."/>
            <person name="Oren A."/>
            <person name="Chaudhuri R.R."/>
            <person name="La Ragione R."/>
            <person name="Hildebrand F."/>
            <person name="Pallen M.J."/>
        </authorList>
    </citation>
    <scope>NUCLEOTIDE SEQUENCE</scope>
    <source>
        <strain evidence="7">14700</strain>
    </source>
</reference>
<organism evidence="7 8">
    <name type="scientific">Candidatus Ornithospirochaeta stercoravium</name>
    <dbReference type="NCBI Taxonomy" id="2840897"/>
    <lineage>
        <taxon>Bacteria</taxon>
        <taxon>Pseudomonadati</taxon>
        <taxon>Spirochaetota</taxon>
        <taxon>Spirochaetia</taxon>
        <taxon>Spirochaetales</taxon>
        <taxon>Spirochaetaceae</taxon>
        <taxon>Spirochaetaceae incertae sedis</taxon>
        <taxon>Candidatus Ornithospirochaeta</taxon>
    </lineage>
</organism>
<name>A0A9D9IA11_9SPIO</name>
<dbReference type="Proteomes" id="UP000810292">
    <property type="component" value="Unassembled WGS sequence"/>
</dbReference>
<dbReference type="CDD" id="cd12162">
    <property type="entry name" value="2-Hacid_dh_4"/>
    <property type="match status" value="1"/>
</dbReference>
<dbReference type="Pfam" id="PF02826">
    <property type="entry name" value="2-Hacid_dh_C"/>
    <property type="match status" value="1"/>
</dbReference>
<dbReference type="PANTHER" id="PTHR43761">
    <property type="entry name" value="D-ISOMER SPECIFIC 2-HYDROXYACID DEHYDROGENASE FAMILY PROTEIN (AFU_ORTHOLOGUE AFUA_1G13630)"/>
    <property type="match status" value="1"/>
</dbReference>
<keyword evidence="2 4" id="KW-0560">Oxidoreductase</keyword>
<dbReference type="InterPro" id="IPR006140">
    <property type="entry name" value="D-isomer_DH_NAD-bd"/>
</dbReference>
<dbReference type="SUPFAM" id="SSF52283">
    <property type="entry name" value="Formate/glycerate dehydrogenase catalytic domain-like"/>
    <property type="match status" value="1"/>
</dbReference>
<dbReference type="InterPro" id="IPR029752">
    <property type="entry name" value="D-isomer_DH_CS1"/>
</dbReference>
<gene>
    <name evidence="7" type="ORF">IAA72_03140</name>
</gene>
<sequence>MNIVILDGHVLNPGDLSWDGFASLGDLSVYGSTSAEDVIERSKTADALIINKVKLGEKEFDALPKLKYIGITATGYNIVDIESAHWHGITVTNVPEYSTDGVAETVFSYILAFSRRVKEHSDLVKTGEWESCGHFSFWKYPLTELWGKRIGIIGMGSIGMRVAEIASAFGMDVVYTSRSDKPLADEKGYHSVELDKLLATSDYISIHTPLTDETRNMIDERELRMMKENAVLINTARGGIVNEEALYKALSEKWIAGAALDVISEEPPKKHLSLFDLDNIIITPHIAWTAKETRTRLINAALENLVSFTLGIRKNVI</sequence>
<evidence type="ECO:0000313" key="8">
    <source>
        <dbReference type="Proteomes" id="UP000810292"/>
    </source>
</evidence>